<dbReference type="EMBL" id="JAGYPE010000003">
    <property type="protein sequence ID" value="MBS4183121.1"/>
    <property type="molecule type" value="Genomic_DNA"/>
</dbReference>
<evidence type="ECO:0000313" key="2">
    <source>
        <dbReference type="EMBL" id="MBS4183121.1"/>
    </source>
</evidence>
<dbReference type="Gene3D" id="3.40.50.880">
    <property type="match status" value="1"/>
</dbReference>
<reference evidence="2" key="1">
    <citation type="submission" date="2021-05" db="EMBL/GenBank/DDBJ databases">
        <title>Novel Bacillus species.</title>
        <authorList>
            <person name="Liu G."/>
        </authorList>
    </citation>
    <scope>NUCLEOTIDE SEQUENCE</scope>
    <source>
        <strain evidence="2">FJAT-50051</strain>
    </source>
</reference>
<dbReference type="AlphaFoldDB" id="A0A942T0W6"/>
<accession>A0A942T0W6</accession>
<dbReference type="Pfam" id="PF06283">
    <property type="entry name" value="ThuA"/>
    <property type="match status" value="1"/>
</dbReference>
<sequence length="220" mass="23504">MTALLLGATGRWTDPWHPFTETTDALAAVLDRAGLDVARPDDVDAAFEQLADGPLPTLAVVNVGLPRDGRPVPLTPRADAGLRRLLASPVPLLALHVSSTSFAGDEDWERALGGVWVRGTTMHPPSGPCTVSVVDADHPVTAGLADFTLDDERYSYQRVSPSVRVLVDHEYEGVRHPLVWVHERPGGGTTVYDGLGHAAASFASPEHRRLLAQAVAFLTA</sequence>
<name>A0A942T0W6_9BACI</name>
<feature type="domain" description="ThuA-like" evidence="1">
    <location>
        <begin position="21"/>
        <end position="217"/>
    </location>
</feature>
<gene>
    <name evidence="2" type="ORF">KHB02_17145</name>
</gene>
<dbReference type="InterPro" id="IPR029062">
    <property type="entry name" value="Class_I_gatase-like"/>
</dbReference>
<dbReference type="InterPro" id="IPR029010">
    <property type="entry name" value="ThuA-like"/>
</dbReference>
<evidence type="ECO:0000259" key="1">
    <source>
        <dbReference type="Pfam" id="PF06283"/>
    </source>
</evidence>
<dbReference type="SUPFAM" id="SSF52317">
    <property type="entry name" value="Class I glutamine amidotransferase-like"/>
    <property type="match status" value="1"/>
</dbReference>
<organism evidence="2">
    <name type="scientific">Neobacillus citreus</name>
    <dbReference type="NCBI Taxonomy" id="2833578"/>
    <lineage>
        <taxon>Bacteria</taxon>
        <taxon>Bacillati</taxon>
        <taxon>Bacillota</taxon>
        <taxon>Bacilli</taxon>
        <taxon>Bacillales</taxon>
        <taxon>Bacillaceae</taxon>
        <taxon>Neobacillus</taxon>
    </lineage>
</organism>
<protein>
    <submittedName>
        <fullName evidence="2">ThuA domain-containing protein</fullName>
    </submittedName>
</protein>
<proteinExistence type="predicted"/>
<comment type="caution">
    <text evidence="2">The sequence shown here is derived from an EMBL/GenBank/DDBJ whole genome shotgun (WGS) entry which is preliminary data.</text>
</comment>